<name>A0A428MUP8_9BACI</name>
<feature type="transmembrane region" description="Helical" evidence="9">
    <location>
        <begin position="185"/>
        <end position="212"/>
    </location>
</feature>
<keyword evidence="5 8" id="KW-0812">Transmembrane</keyword>
<dbReference type="InterPro" id="IPR037294">
    <property type="entry name" value="ABC_BtuC-like"/>
</dbReference>
<dbReference type="Proteomes" id="UP000275076">
    <property type="component" value="Unassembled WGS sequence"/>
</dbReference>
<keyword evidence="7 9" id="KW-0472">Membrane</keyword>
<keyword evidence="11" id="KW-1185">Reference proteome</keyword>
<comment type="caution">
    <text evidence="10">The sequence shown here is derived from an EMBL/GenBank/DDBJ whole genome shotgun (WGS) entry which is preliminary data.</text>
</comment>
<feature type="transmembrane region" description="Helical" evidence="9">
    <location>
        <begin position="12"/>
        <end position="33"/>
    </location>
</feature>
<dbReference type="AlphaFoldDB" id="A0A428MUP8"/>
<dbReference type="CDD" id="cd06550">
    <property type="entry name" value="TM_ABC_iron-siderophores_like"/>
    <property type="match status" value="1"/>
</dbReference>
<evidence type="ECO:0000256" key="9">
    <source>
        <dbReference type="SAM" id="Phobius"/>
    </source>
</evidence>
<protein>
    <submittedName>
        <fullName evidence="10">Metal ABC transporter permease</fullName>
    </submittedName>
</protein>
<evidence type="ECO:0000256" key="8">
    <source>
        <dbReference type="RuleBase" id="RU003943"/>
    </source>
</evidence>
<gene>
    <name evidence="10" type="ORF">D7Z54_29055</name>
</gene>
<sequence length="307" mass="33170">MWSHLLNSNTQWVLAAAMILGIAAGTVGCLTYWKRQSLMSDALAHAALPGVVIAFLLLGEKNLFFLISGAAISALIGAYFIEWVRSSTRITEDTAMGMVLSIFYGLGIMLLTIANRTAGGNQSGLDSFIFGQAAAMVQSDVMTMFCFALLVLLIVGAGFKEWKIYLFDPQFAKGTGLSIRGMNGLYTAVLVITIVIGIQAVGVILIAALLIIPPVSALYWTQTFRWMVFLSALFGGSAGFLGTAISALGSGWPTGPFIVLVGSSLFIISLIFGKEKGIFVQYLQFKKQKEQTDYQQGYPHHHTKGEK</sequence>
<evidence type="ECO:0000256" key="4">
    <source>
        <dbReference type="ARBA" id="ARBA00022475"/>
    </source>
</evidence>
<dbReference type="PANTHER" id="PTHR30477">
    <property type="entry name" value="ABC-TRANSPORTER METAL-BINDING PROTEIN"/>
    <property type="match status" value="1"/>
</dbReference>
<feature type="transmembrane region" description="Helical" evidence="9">
    <location>
        <begin position="254"/>
        <end position="273"/>
    </location>
</feature>
<evidence type="ECO:0000256" key="3">
    <source>
        <dbReference type="ARBA" id="ARBA00022448"/>
    </source>
</evidence>
<dbReference type="InterPro" id="IPR001626">
    <property type="entry name" value="ABC_TroCD"/>
</dbReference>
<dbReference type="PANTHER" id="PTHR30477:SF3">
    <property type="entry name" value="METAL TRANSPORT SYSTEM MEMBRANE PROTEIN CT_069-RELATED"/>
    <property type="match status" value="1"/>
</dbReference>
<feature type="transmembrane region" description="Helical" evidence="9">
    <location>
        <begin position="95"/>
        <end position="114"/>
    </location>
</feature>
<evidence type="ECO:0000256" key="5">
    <source>
        <dbReference type="ARBA" id="ARBA00022692"/>
    </source>
</evidence>
<evidence type="ECO:0000256" key="6">
    <source>
        <dbReference type="ARBA" id="ARBA00022989"/>
    </source>
</evidence>
<evidence type="ECO:0000256" key="1">
    <source>
        <dbReference type="ARBA" id="ARBA00004651"/>
    </source>
</evidence>
<dbReference type="Pfam" id="PF00950">
    <property type="entry name" value="ABC-3"/>
    <property type="match status" value="1"/>
</dbReference>
<feature type="transmembrane region" description="Helical" evidence="9">
    <location>
        <begin position="135"/>
        <end position="159"/>
    </location>
</feature>
<accession>A0A428MUP8</accession>
<evidence type="ECO:0000256" key="7">
    <source>
        <dbReference type="ARBA" id="ARBA00023136"/>
    </source>
</evidence>
<evidence type="ECO:0000256" key="2">
    <source>
        <dbReference type="ARBA" id="ARBA00008034"/>
    </source>
</evidence>
<keyword evidence="4" id="KW-1003">Cell membrane</keyword>
<keyword evidence="3 8" id="KW-0813">Transport</keyword>
<feature type="transmembrane region" description="Helical" evidence="9">
    <location>
        <begin position="63"/>
        <end position="83"/>
    </location>
</feature>
<comment type="similarity">
    <text evidence="2 8">Belongs to the ABC-3 integral membrane protein family.</text>
</comment>
<proteinExistence type="inferred from homology"/>
<feature type="transmembrane region" description="Helical" evidence="9">
    <location>
        <begin position="224"/>
        <end position="248"/>
    </location>
</feature>
<dbReference type="RefSeq" id="WP_125561740.1">
    <property type="nucleotide sequence ID" value="NZ_RBVX01000049.1"/>
</dbReference>
<feature type="transmembrane region" description="Helical" evidence="9">
    <location>
        <begin position="39"/>
        <end position="58"/>
    </location>
</feature>
<organism evidence="10 11">
    <name type="scientific">Salibacterium salarium</name>
    <dbReference type="NCBI Taxonomy" id="284579"/>
    <lineage>
        <taxon>Bacteria</taxon>
        <taxon>Bacillati</taxon>
        <taxon>Bacillota</taxon>
        <taxon>Bacilli</taxon>
        <taxon>Bacillales</taxon>
        <taxon>Bacillaceae</taxon>
    </lineage>
</organism>
<reference evidence="10 11" key="1">
    <citation type="submission" date="2018-10" db="EMBL/GenBank/DDBJ databases">
        <title>Draft genome sequence of Bacillus salarius IM0101, isolated from a hypersaline soil in Inner Mongolia, China.</title>
        <authorList>
            <person name="Yamprayoonswat W."/>
            <person name="Boonvisut S."/>
            <person name="Jumpathong W."/>
            <person name="Sittihan S."/>
            <person name="Ruangsuj P."/>
            <person name="Wanthongcharoen S."/>
            <person name="Thongpramul N."/>
            <person name="Pimmason S."/>
            <person name="Yu B."/>
            <person name="Yasawong M."/>
        </authorList>
    </citation>
    <scope>NUCLEOTIDE SEQUENCE [LARGE SCALE GENOMIC DNA]</scope>
    <source>
        <strain evidence="10 11">IM0101</strain>
    </source>
</reference>
<dbReference type="OrthoDB" id="9788905at2"/>
<keyword evidence="6 9" id="KW-1133">Transmembrane helix</keyword>
<evidence type="ECO:0000313" key="11">
    <source>
        <dbReference type="Proteomes" id="UP000275076"/>
    </source>
</evidence>
<comment type="subcellular location">
    <subcellularLocation>
        <location evidence="1 8">Cell membrane</location>
        <topology evidence="1 8">Multi-pass membrane protein</topology>
    </subcellularLocation>
</comment>
<dbReference type="GO" id="GO:0055085">
    <property type="term" value="P:transmembrane transport"/>
    <property type="evidence" value="ECO:0007669"/>
    <property type="project" value="InterPro"/>
</dbReference>
<evidence type="ECO:0000313" key="10">
    <source>
        <dbReference type="EMBL" id="RSL29861.1"/>
    </source>
</evidence>
<dbReference type="Gene3D" id="1.10.3470.10">
    <property type="entry name" value="ABC transporter involved in vitamin B12 uptake, BtuC"/>
    <property type="match status" value="1"/>
</dbReference>
<dbReference type="GO" id="GO:0043190">
    <property type="term" value="C:ATP-binding cassette (ABC) transporter complex"/>
    <property type="evidence" value="ECO:0007669"/>
    <property type="project" value="InterPro"/>
</dbReference>
<dbReference type="SUPFAM" id="SSF81345">
    <property type="entry name" value="ABC transporter involved in vitamin B12 uptake, BtuC"/>
    <property type="match status" value="1"/>
</dbReference>
<dbReference type="GO" id="GO:0010043">
    <property type="term" value="P:response to zinc ion"/>
    <property type="evidence" value="ECO:0007669"/>
    <property type="project" value="TreeGrafter"/>
</dbReference>
<dbReference type="EMBL" id="RBVX01000049">
    <property type="protein sequence ID" value="RSL29861.1"/>
    <property type="molecule type" value="Genomic_DNA"/>
</dbReference>